<accession>A0A916BDN7</accession>
<dbReference type="EMBL" id="CAJNBL010000024">
    <property type="protein sequence ID" value="CAE6720069.1"/>
    <property type="molecule type" value="Genomic_DNA"/>
</dbReference>
<keyword evidence="2" id="KW-1185">Reference proteome</keyword>
<evidence type="ECO:0000313" key="1">
    <source>
        <dbReference type="EMBL" id="CAE6720069.1"/>
    </source>
</evidence>
<dbReference type="Proteomes" id="UP000675882">
    <property type="component" value="Unassembled WGS sequence"/>
</dbReference>
<dbReference type="RefSeq" id="WP_213036096.1">
    <property type="nucleotide sequence ID" value="NZ_CAJNBL010000024.1"/>
</dbReference>
<dbReference type="AlphaFoldDB" id="A0A916BDN7"/>
<proteinExistence type="predicted"/>
<sequence length="291" mass="33566">MAKQDLPVGQLFTHVYLQGVPLLQDSENFRRRLGVYLDQNHSQQKSQLVSYLRQETGLQVSRSGLAYYLEDFLVEVELKYLLDLITLTWRCFQQEKNMKSYVQRGSAFRWHQFVSRCFREEKLGYQLDAECGVHYFVDEEFERNRVATLSLLGTERYSGVRHSFEAAYTYLDSSPPDTKASVRSLFESVEILTKLMVNTSNLNQYAVKNMLKEKALALFTMDEVAAKVVSGMFDSLATWVHSIHYYRHGQGQEEPVAPPIQLAVYIISSGAAFLRWLVEIDLSTQAQQDVE</sequence>
<organism evidence="1 2">
    <name type="scientific">Candidatus Nitrotoga fabula</name>
    <dbReference type="NCBI Taxonomy" id="2182327"/>
    <lineage>
        <taxon>Bacteria</taxon>
        <taxon>Pseudomonadati</taxon>
        <taxon>Pseudomonadota</taxon>
        <taxon>Betaproteobacteria</taxon>
        <taxon>Nitrosomonadales</taxon>
        <taxon>Gallionellaceae</taxon>
        <taxon>Candidatus Nitrotoga</taxon>
    </lineage>
</organism>
<name>A0A916BDN7_9PROT</name>
<comment type="caution">
    <text evidence="1">The sequence shown here is derived from an EMBL/GenBank/DDBJ whole genome shotgun (WGS) entry which is preliminary data.</text>
</comment>
<protein>
    <submittedName>
        <fullName evidence="1">Uncharacterized protein</fullName>
    </submittedName>
</protein>
<evidence type="ECO:0000313" key="2">
    <source>
        <dbReference type="Proteomes" id="UP000675882"/>
    </source>
</evidence>
<reference evidence="1" key="1">
    <citation type="submission" date="2021-02" db="EMBL/GenBank/DDBJ databases">
        <authorList>
            <person name="Han P."/>
        </authorList>
    </citation>
    <scope>NUCLEOTIDE SEQUENCE</scope>
    <source>
        <strain evidence="1">Candidatus Nitrotoga sp. ZN8</strain>
    </source>
</reference>
<gene>
    <name evidence="1" type="ORF">NTGZN8_300048</name>
</gene>